<dbReference type="PANTHER" id="PTHR44196">
    <property type="entry name" value="DEHYDROGENASE/REDUCTASE SDR FAMILY MEMBER 7B"/>
    <property type="match status" value="1"/>
</dbReference>
<dbReference type="PANTHER" id="PTHR44196:SF1">
    <property type="entry name" value="DEHYDROGENASE_REDUCTASE SDR FAMILY MEMBER 7B"/>
    <property type="match status" value="1"/>
</dbReference>
<dbReference type="Pfam" id="PF00106">
    <property type="entry name" value="adh_short"/>
    <property type="match status" value="1"/>
</dbReference>
<dbReference type="GO" id="GO:0016491">
    <property type="term" value="F:oxidoreductase activity"/>
    <property type="evidence" value="ECO:0007669"/>
    <property type="project" value="UniProtKB-KW"/>
</dbReference>
<reference evidence="3 4" key="1">
    <citation type="submission" date="2018-05" db="EMBL/GenBank/DDBJ databases">
        <title>Reference genomes for bee gut microbiota database.</title>
        <authorList>
            <person name="Ellegaard K.M."/>
        </authorList>
    </citation>
    <scope>NUCLEOTIDE SEQUENCE [LARGE SCALE GENOMIC DNA]</scope>
    <source>
        <strain evidence="3 4">ESL0284</strain>
    </source>
</reference>
<dbReference type="InterPro" id="IPR002347">
    <property type="entry name" value="SDR_fam"/>
</dbReference>
<accession>A0A318MWB1</accession>
<comment type="caution">
    <text evidence="3">The sequence shown here is derived from an EMBL/GenBank/DDBJ whole genome shotgun (WGS) entry which is preliminary data.</text>
</comment>
<evidence type="ECO:0000256" key="2">
    <source>
        <dbReference type="ARBA" id="ARBA00023002"/>
    </source>
</evidence>
<dbReference type="Gene3D" id="3.40.50.720">
    <property type="entry name" value="NAD(P)-binding Rossmann-like Domain"/>
    <property type="match status" value="1"/>
</dbReference>
<dbReference type="RefSeq" id="WP_110439257.1">
    <property type="nucleotide sequence ID" value="NZ_CP046393.1"/>
</dbReference>
<protein>
    <submittedName>
        <fullName evidence="3">Short-chain dehydrogenase</fullName>
    </submittedName>
</protein>
<comment type="similarity">
    <text evidence="1">Belongs to the short-chain dehydrogenases/reductases (SDR) family.</text>
</comment>
<organism evidence="3 4">
    <name type="scientific">Commensalibacter melissae</name>
    <dbReference type="NCBI Taxonomy" id="2070537"/>
    <lineage>
        <taxon>Bacteria</taxon>
        <taxon>Pseudomonadati</taxon>
        <taxon>Pseudomonadota</taxon>
        <taxon>Alphaproteobacteria</taxon>
        <taxon>Acetobacterales</taxon>
        <taxon>Acetobacteraceae</taxon>
    </lineage>
</organism>
<dbReference type="PRINTS" id="PR00081">
    <property type="entry name" value="GDHRDH"/>
</dbReference>
<name>A0A318MWB1_9PROT</name>
<evidence type="ECO:0000313" key="4">
    <source>
        <dbReference type="Proteomes" id="UP000247565"/>
    </source>
</evidence>
<dbReference type="InterPro" id="IPR020904">
    <property type="entry name" value="Sc_DH/Rdtase_CS"/>
</dbReference>
<dbReference type="EMBL" id="QGLT01000003">
    <property type="protein sequence ID" value="PXZ00334.1"/>
    <property type="molecule type" value="Genomic_DNA"/>
</dbReference>
<dbReference type="PROSITE" id="PS00061">
    <property type="entry name" value="ADH_SHORT"/>
    <property type="match status" value="1"/>
</dbReference>
<dbReference type="OrthoDB" id="9793825at2"/>
<evidence type="ECO:0000256" key="1">
    <source>
        <dbReference type="ARBA" id="ARBA00006484"/>
    </source>
</evidence>
<proteinExistence type="inferred from homology"/>
<dbReference type="GO" id="GO:0016020">
    <property type="term" value="C:membrane"/>
    <property type="evidence" value="ECO:0007669"/>
    <property type="project" value="TreeGrafter"/>
</dbReference>
<dbReference type="InterPro" id="IPR036291">
    <property type="entry name" value="NAD(P)-bd_dom_sf"/>
</dbReference>
<dbReference type="Proteomes" id="UP000247565">
    <property type="component" value="Unassembled WGS sequence"/>
</dbReference>
<evidence type="ECO:0000313" key="3">
    <source>
        <dbReference type="EMBL" id="PXZ00334.1"/>
    </source>
</evidence>
<keyword evidence="4" id="KW-1185">Reference proteome</keyword>
<dbReference type="AlphaFoldDB" id="A0A318MWB1"/>
<gene>
    <name evidence="3" type="ORF">DK869_06825</name>
</gene>
<sequence>MNLNIFKQSNKIAVLTGATGGLGKKLVSYLLEEHYKIIMIARNLAQLEQISLHYGDKVIIRICDISHLNEIQYLCEDIKKQFHHINALIHCAGNIYPGSFSNLSDQLILNQLQVNLNGAIFLTKGLLPLMRKKSSIVFINSLGGIFPLKDSALYSASKYGLRGFALALAMELRPRKIYVSSIFPGAIDTQMLHNEMQNGGSLLNFCSPPLEPEIVCKTIMKALKKKGLEYYIPKWSGLQTKLLMLKPYFILRLMPFVEKFCEKRKKNWQKNNLHS</sequence>
<keyword evidence="2" id="KW-0560">Oxidoreductase</keyword>
<dbReference type="SUPFAM" id="SSF51735">
    <property type="entry name" value="NAD(P)-binding Rossmann-fold domains"/>
    <property type="match status" value="1"/>
</dbReference>
<dbReference type="CDD" id="cd05233">
    <property type="entry name" value="SDR_c"/>
    <property type="match status" value="1"/>
</dbReference>